<organism evidence="3 4">
    <name type="scientific">Alteromonas lipolytica</name>
    <dbReference type="NCBI Taxonomy" id="1856405"/>
    <lineage>
        <taxon>Bacteria</taxon>
        <taxon>Pseudomonadati</taxon>
        <taxon>Pseudomonadota</taxon>
        <taxon>Gammaproteobacteria</taxon>
        <taxon>Alteromonadales</taxon>
        <taxon>Alteromonadaceae</taxon>
        <taxon>Alteromonas/Salinimonas group</taxon>
        <taxon>Alteromonas</taxon>
    </lineage>
</organism>
<reference evidence="3 4" key="1">
    <citation type="submission" date="2016-09" db="EMBL/GenBank/DDBJ databases">
        <title>Alteromonas lipolytica, a new species isolated from sea water.</title>
        <authorList>
            <person name="Wu Y.-H."/>
            <person name="Cheng H."/>
            <person name="Xu X.-W."/>
        </authorList>
    </citation>
    <scope>NUCLEOTIDE SEQUENCE [LARGE SCALE GENOMIC DNA]</scope>
    <source>
        <strain evidence="3 4">JW12</strain>
    </source>
</reference>
<name>A0A1E8FJJ5_9ALTE</name>
<keyword evidence="1" id="KW-0732">Signal</keyword>
<evidence type="ECO:0000313" key="3">
    <source>
        <dbReference type="EMBL" id="OFI35788.1"/>
    </source>
</evidence>
<proteinExistence type="predicted"/>
<feature type="chain" id="PRO_5009214308" description="Ysc84 actin-binding domain-containing protein" evidence="1">
    <location>
        <begin position="25"/>
        <end position="191"/>
    </location>
</feature>
<evidence type="ECO:0000259" key="2">
    <source>
        <dbReference type="Pfam" id="PF04366"/>
    </source>
</evidence>
<dbReference type="EMBL" id="MJIC01000006">
    <property type="protein sequence ID" value="OFI35788.1"/>
    <property type="molecule type" value="Genomic_DNA"/>
</dbReference>
<accession>A0A1E8FJJ5</accession>
<evidence type="ECO:0000256" key="1">
    <source>
        <dbReference type="SAM" id="SignalP"/>
    </source>
</evidence>
<dbReference type="Proteomes" id="UP000176037">
    <property type="component" value="Unassembled WGS sequence"/>
</dbReference>
<dbReference type="Pfam" id="PF04366">
    <property type="entry name" value="Ysc84"/>
    <property type="match status" value="1"/>
</dbReference>
<keyword evidence="4" id="KW-1185">Reference proteome</keyword>
<feature type="signal peptide" evidence="1">
    <location>
        <begin position="1"/>
        <end position="24"/>
    </location>
</feature>
<dbReference type="OrthoDB" id="117166at2"/>
<evidence type="ECO:0000313" key="4">
    <source>
        <dbReference type="Proteomes" id="UP000176037"/>
    </source>
</evidence>
<dbReference type="RefSeq" id="WP_070175029.1">
    <property type="nucleotide sequence ID" value="NZ_BMJR01000008.1"/>
</dbReference>
<comment type="caution">
    <text evidence="3">The sequence shown here is derived from an EMBL/GenBank/DDBJ whole genome shotgun (WGS) entry which is preliminary data.</text>
</comment>
<sequence length="191" mass="20219">MRGMKLFFQSVFTLTMLAALTACASMGSGTVAEKRQAILTMQDSALSRLYREKPDTRAQLANAAGYAVFSSANVNVIFFAAGTGYGVVNNNRTGAKTYMNMAEGGVGLGLGAKDYRIVMVFHTKASMDYFIEHGWTAGGNADATAKAGNKGASVDGEGYVGSITVYSMTESGLALQATVKGTKFWVDKELN</sequence>
<dbReference type="STRING" id="1856405.BFC17_10935"/>
<dbReference type="AlphaFoldDB" id="A0A1E8FJJ5"/>
<feature type="domain" description="Ysc84 actin-binding" evidence="2">
    <location>
        <begin position="103"/>
        <end position="191"/>
    </location>
</feature>
<gene>
    <name evidence="3" type="ORF">BFC17_10935</name>
</gene>
<dbReference type="PROSITE" id="PS51257">
    <property type="entry name" value="PROKAR_LIPOPROTEIN"/>
    <property type="match status" value="1"/>
</dbReference>
<dbReference type="InterPro" id="IPR007461">
    <property type="entry name" value="Ysc84_actin-binding"/>
</dbReference>
<protein>
    <recommendedName>
        <fullName evidence="2">Ysc84 actin-binding domain-containing protein</fullName>
    </recommendedName>
</protein>